<proteinExistence type="predicted"/>
<feature type="chain" id="PRO_5025575633" evidence="1">
    <location>
        <begin position="20"/>
        <end position="109"/>
    </location>
</feature>
<comment type="caution">
    <text evidence="2">The sequence shown here is derived from an EMBL/GenBank/DDBJ whole genome shotgun (WGS) entry which is preliminary data.</text>
</comment>
<feature type="non-terminal residue" evidence="2">
    <location>
        <position position="1"/>
    </location>
</feature>
<feature type="signal peptide" evidence="1">
    <location>
        <begin position="1"/>
        <end position="19"/>
    </location>
</feature>
<dbReference type="EMBL" id="BKCJ011062947">
    <property type="protein sequence ID" value="GFC77860.1"/>
    <property type="molecule type" value="Genomic_DNA"/>
</dbReference>
<evidence type="ECO:0000256" key="1">
    <source>
        <dbReference type="SAM" id="SignalP"/>
    </source>
</evidence>
<keyword evidence="1" id="KW-0732">Signal</keyword>
<reference evidence="2" key="1">
    <citation type="journal article" date="2019" name="Sci. Rep.">
        <title>Draft genome of Tanacetum cinerariifolium, the natural source of mosquito coil.</title>
        <authorList>
            <person name="Yamashiro T."/>
            <person name="Shiraishi A."/>
            <person name="Satake H."/>
            <person name="Nakayama K."/>
        </authorList>
    </citation>
    <scope>NUCLEOTIDE SEQUENCE</scope>
</reference>
<accession>A0A699QVK9</accession>
<name>A0A699QVK9_TANCI</name>
<gene>
    <name evidence="2" type="ORF">Tci_849830</name>
</gene>
<dbReference type="AlphaFoldDB" id="A0A699QVK9"/>
<sequence>TADGLTALILAALTTKSLASLTLAALSAEGLAALTLGGEMLGLGEVWRMKGFLKGDLDLDTAYGVMLGHALENFGLTARIVLAAVVSTGWDLKGAVAETLCKWILEYFI</sequence>
<protein>
    <submittedName>
        <fullName evidence="2">Uncharacterized protein</fullName>
    </submittedName>
</protein>
<organism evidence="2">
    <name type="scientific">Tanacetum cinerariifolium</name>
    <name type="common">Dalmatian daisy</name>
    <name type="synonym">Chrysanthemum cinerariifolium</name>
    <dbReference type="NCBI Taxonomy" id="118510"/>
    <lineage>
        <taxon>Eukaryota</taxon>
        <taxon>Viridiplantae</taxon>
        <taxon>Streptophyta</taxon>
        <taxon>Embryophyta</taxon>
        <taxon>Tracheophyta</taxon>
        <taxon>Spermatophyta</taxon>
        <taxon>Magnoliopsida</taxon>
        <taxon>eudicotyledons</taxon>
        <taxon>Gunneridae</taxon>
        <taxon>Pentapetalae</taxon>
        <taxon>asterids</taxon>
        <taxon>campanulids</taxon>
        <taxon>Asterales</taxon>
        <taxon>Asteraceae</taxon>
        <taxon>Asteroideae</taxon>
        <taxon>Anthemideae</taxon>
        <taxon>Anthemidinae</taxon>
        <taxon>Tanacetum</taxon>
    </lineage>
</organism>
<evidence type="ECO:0000313" key="2">
    <source>
        <dbReference type="EMBL" id="GFC77860.1"/>
    </source>
</evidence>